<name>B4VHQ4_9CYAN</name>
<sequence length="49" mass="5244">MLGNQQDNPTVARLSSLDAIAIATIRYSSGVVHLICWVGIVGAHRRAPD</sequence>
<evidence type="ECO:0000313" key="3">
    <source>
        <dbReference type="Proteomes" id="UP000003835"/>
    </source>
</evidence>
<dbReference type="Proteomes" id="UP000003835">
    <property type="component" value="Unassembled WGS sequence"/>
</dbReference>
<protein>
    <submittedName>
        <fullName evidence="2">Uncharacterized protein</fullName>
    </submittedName>
</protein>
<gene>
    <name evidence="2" type="ORF">MC7420_7103</name>
</gene>
<evidence type="ECO:0000313" key="2">
    <source>
        <dbReference type="EMBL" id="EDX78450.1"/>
    </source>
</evidence>
<organism evidence="2 3">
    <name type="scientific">Coleofasciculus chthonoplastes PCC 7420</name>
    <dbReference type="NCBI Taxonomy" id="118168"/>
    <lineage>
        <taxon>Bacteria</taxon>
        <taxon>Bacillati</taxon>
        <taxon>Cyanobacteriota</taxon>
        <taxon>Cyanophyceae</taxon>
        <taxon>Coleofasciculales</taxon>
        <taxon>Coleofasciculaceae</taxon>
        <taxon>Coleofasciculus</taxon>
    </lineage>
</organism>
<dbReference type="HOGENOM" id="CLU_3134427_0_0_3"/>
<keyword evidence="1" id="KW-1133">Transmembrane helix</keyword>
<dbReference type="EMBL" id="DS989841">
    <property type="protein sequence ID" value="EDX78450.1"/>
    <property type="molecule type" value="Genomic_DNA"/>
</dbReference>
<evidence type="ECO:0000256" key="1">
    <source>
        <dbReference type="SAM" id="Phobius"/>
    </source>
</evidence>
<proteinExistence type="predicted"/>
<reference evidence="2 3" key="1">
    <citation type="submission" date="2008-07" db="EMBL/GenBank/DDBJ databases">
        <authorList>
            <person name="Tandeau de Marsac N."/>
            <person name="Ferriera S."/>
            <person name="Johnson J."/>
            <person name="Kravitz S."/>
            <person name="Beeson K."/>
            <person name="Sutton G."/>
            <person name="Rogers Y.-H."/>
            <person name="Friedman R."/>
            <person name="Frazier M."/>
            <person name="Venter J.C."/>
        </authorList>
    </citation>
    <scope>NUCLEOTIDE SEQUENCE [LARGE SCALE GENOMIC DNA]</scope>
    <source>
        <strain evidence="2 3">PCC 7420</strain>
    </source>
</reference>
<accession>B4VHQ4</accession>
<dbReference type="AlphaFoldDB" id="B4VHQ4"/>
<keyword evidence="1" id="KW-0812">Transmembrane</keyword>
<feature type="transmembrane region" description="Helical" evidence="1">
    <location>
        <begin position="20"/>
        <end position="43"/>
    </location>
</feature>
<keyword evidence="3" id="KW-1185">Reference proteome</keyword>
<keyword evidence="1" id="KW-0472">Membrane</keyword>
<dbReference type="STRING" id="118168.MC7420_7103"/>